<accession>A0A517ZH56</accession>
<evidence type="ECO:0000259" key="1">
    <source>
        <dbReference type="Pfam" id="PF21926"/>
    </source>
</evidence>
<sequence>MVAPAEATMNIAADVPVAPLKEISYRIASTQYERRAAFNLVYEAYVETGLIEPNDFEMRVTPYHLLPTTNVFIAVYQNEVIGTVSLIGDGELGLPMDCIYDREVNGLRDRGYSLGEVSCLAHRRQQVKQTLPLFVQMTRLMAQHSRQNGMDQFLIAVHPRHAQFYMRFMGFEQIGSQKSFPSVRNNPAVACALNFPRIDVERPACYSQFFGTAIPREELQSTPMNALEVEEFADAALEGGLTIPSLMC</sequence>
<dbReference type="Proteomes" id="UP000319383">
    <property type="component" value="Chromosome"/>
</dbReference>
<gene>
    <name evidence="2" type="ORF">Mal52_02700</name>
</gene>
<keyword evidence="3" id="KW-1185">Reference proteome</keyword>
<dbReference type="InterPro" id="IPR016181">
    <property type="entry name" value="Acyl_CoA_acyltransferase"/>
</dbReference>
<dbReference type="InterPro" id="IPR054597">
    <property type="entry name" value="FeeM_cat"/>
</dbReference>
<dbReference type="KEGG" id="sdyn:Mal52_02700"/>
<organism evidence="2 3">
    <name type="scientific">Symmachiella dynata</name>
    <dbReference type="NCBI Taxonomy" id="2527995"/>
    <lineage>
        <taxon>Bacteria</taxon>
        <taxon>Pseudomonadati</taxon>
        <taxon>Planctomycetota</taxon>
        <taxon>Planctomycetia</taxon>
        <taxon>Planctomycetales</taxon>
        <taxon>Planctomycetaceae</taxon>
        <taxon>Symmachiella</taxon>
    </lineage>
</organism>
<name>A0A517ZH56_9PLAN</name>
<dbReference type="Pfam" id="PF21926">
    <property type="entry name" value="FeeM"/>
    <property type="match status" value="1"/>
</dbReference>
<evidence type="ECO:0000313" key="2">
    <source>
        <dbReference type="EMBL" id="QDU41816.1"/>
    </source>
</evidence>
<feature type="domain" description="N-acyl amino acid synthase FeeM catalytic core" evidence="1">
    <location>
        <begin position="36"/>
        <end position="194"/>
    </location>
</feature>
<dbReference type="EMBL" id="CP036276">
    <property type="protein sequence ID" value="QDU41816.1"/>
    <property type="molecule type" value="Genomic_DNA"/>
</dbReference>
<dbReference type="SUPFAM" id="SSF55729">
    <property type="entry name" value="Acyl-CoA N-acyltransferases (Nat)"/>
    <property type="match status" value="1"/>
</dbReference>
<evidence type="ECO:0000313" key="3">
    <source>
        <dbReference type="Proteomes" id="UP000319383"/>
    </source>
</evidence>
<dbReference type="AlphaFoldDB" id="A0A517ZH56"/>
<reference evidence="2 3" key="1">
    <citation type="submission" date="2019-02" db="EMBL/GenBank/DDBJ databases">
        <title>Deep-cultivation of Planctomycetes and their phenomic and genomic characterization uncovers novel biology.</title>
        <authorList>
            <person name="Wiegand S."/>
            <person name="Jogler M."/>
            <person name="Boedeker C."/>
            <person name="Pinto D."/>
            <person name="Vollmers J."/>
            <person name="Rivas-Marin E."/>
            <person name="Kohn T."/>
            <person name="Peeters S.H."/>
            <person name="Heuer A."/>
            <person name="Rast P."/>
            <person name="Oberbeckmann S."/>
            <person name="Bunk B."/>
            <person name="Jeske O."/>
            <person name="Meyerdierks A."/>
            <person name="Storesund J.E."/>
            <person name="Kallscheuer N."/>
            <person name="Luecker S."/>
            <person name="Lage O.M."/>
            <person name="Pohl T."/>
            <person name="Merkel B.J."/>
            <person name="Hornburger P."/>
            <person name="Mueller R.-W."/>
            <person name="Bruemmer F."/>
            <person name="Labrenz M."/>
            <person name="Spormann A.M."/>
            <person name="Op den Camp H."/>
            <person name="Overmann J."/>
            <person name="Amann R."/>
            <person name="Jetten M.S.M."/>
            <person name="Mascher T."/>
            <person name="Medema M.H."/>
            <person name="Devos D.P."/>
            <person name="Kaster A.-K."/>
            <person name="Ovreas L."/>
            <person name="Rohde M."/>
            <person name="Galperin M.Y."/>
            <person name="Jogler C."/>
        </authorList>
    </citation>
    <scope>NUCLEOTIDE SEQUENCE [LARGE SCALE GENOMIC DNA]</scope>
    <source>
        <strain evidence="2 3">Mal52</strain>
    </source>
</reference>
<protein>
    <recommendedName>
        <fullName evidence="1">N-acyl amino acid synthase FeeM catalytic core domain-containing protein</fullName>
    </recommendedName>
</protein>
<dbReference type="Gene3D" id="3.40.630.30">
    <property type="match status" value="1"/>
</dbReference>
<proteinExistence type="predicted"/>